<name>A0ABP6Y411_9ACTN</name>
<dbReference type="InterPro" id="IPR024932">
    <property type="entry name" value="ApbE"/>
</dbReference>
<sequence length="268" mass="27772">MSTTAAGRRPLHRYVEHVMGMPVSLALRGRHAATDEGRAAWAAVMDELAEVDRVFSTYRADSVISRLDRGELDLAACPAVVAEVLALGERASAESDGGFSTSLPVPGDPAGRRRLDPSGVVKGWAAERAARHLARLDATDHCLSVGGDVTCRADRGSAPWRIGVEDPRDPSRLVAVVPVRTGAVATSGTVHRGAHLVDARTGRAPVGVASVTVIGPSLTWADIDATAAYAQGAGAAAWLRTRPVDSALVVAPDGGVTTVVPDRRSAAG</sequence>
<keyword evidence="8" id="KW-0460">Magnesium</keyword>
<dbReference type="RefSeq" id="WP_204911175.1">
    <property type="nucleotide sequence ID" value="NZ_BAAAYR010000005.1"/>
</dbReference>
<dbReference type="Gene3D" id="3.10.520.10">
    <property type="entry name" value="ApbE-like domains"/>
    <property type="match status" value="2"/>
</dbReference>
<reference evidence="13" key="1">
    <citation type="journal article" date="2019" name="Int. J. Syst. Evol. Microbiol.">
        <title>The Global Catalogue of Microorganisms (GCM) 10K type strain sequencing project: providing services to taxonomists for standard genome sequencing and annotation.</title>
        <authorList>
            <consortium name="The Broad Institute Genomics Platform"/>
            <consortium name="The Broad Institute Genome Sequencing Center for Infectious Disease"/>
            <person name="Wu L."/>
            <person name="Ma J."/>
        </authorList>
    </citation>
    <scope>NUCLEOTIDE SEQUENCE [LARGE SCALE GENOMIC DNA]</scope>
    <source>
        <strain evidence="13">JCM 16540</strain>
    </source>
</reference>
<evidence type="ECO:0000256" key="5">
    <source>
        <dbReference type="ARBA" id="ARBA00022679"/>
    </source>
</evidence>
<dbReference type="PANTHER" id="PTHR30040:SF2">
    <property type="entry name" value="FAD:PROTEIN FMN TRANSFERASE"/>
    <property type="match status" value="1"/>
</dbReference>
<comment type="caution">
    <text evidence="12">The sequence shown here is derived from an EMBL/GenBank/DDBJ whole genome shotgun (WGS) entry which is preliminary data.</text>
</comment>
<keyword evidence="7" id="KW-0274">FAD</keyword>
<protein>
    <recommendedName>
        <fullName evidence="3">FAD:protein FMN transferase</fullName>
        <ecNumber evidence="2">2.7.1.180</ecNumber>
    </recommendedName>
    <alternativeName>
        <fullName evidence="9">Flavin transferase</fullName>
    </alternativeName>
</protein>
<evidence type="ECO:0000313" key="13">
    <source>
        <dbReference type="Proteomes" id="UP001500767"/>
    </source>
</evidence>
<gene>
    <name evidence="12" type="ORF">GCM10022197_37790</name>
</gene>
<evidence type="ECO:0000256" key="11">
    <source>
        <dbReference type="SAM" id="MobiDB-lite"/>
    </source>
</evidence>
<organism evidence="12 13">
    <name type="scientific">Microlunatus spumicola</name>
    <dbReference type="NCBI Taxonomy" id="81499"/>
    <lineage>
        <taxon>Bacteria</taxon>
        <taxon>Bacillati</taxon>
        <taxon>Actinomycetota</taxon>
        <taxon>Actinomycetes</taxon>
        <taxon>Propionibacteriales</taxon>
        <taxon>Propionibacteriaceae</taxon>
        <taxon>Microlunatus</taxon>
    </lineage>
</organism>
<evidence type="ECO:0000256" key="6">
    <source>
        <dbReference type="ARBA" id="ARBA00022723"/>
    </source>
</evidence>
<feature type="region of interest" description="Disordered" evidence="11">
    <location>
        <begin position="94"/>
        <end position="116"/>
    </location>
</feature>
<keyword evidence="13" id="KW-1185">Reference proteome</keyword>
<dbReference type="GO" id="GO:0016740">
    <property type="term" value="F:transferase activity"/>
    <property type="evidence" value="ECO:0007669"/>
    <property type="project" value="UniProtKB-KW"/>
</dbReference>
<evidence type="ECO:0000256" key="4">
    <source>
        <dbReference type="ARBA" id="ARBA00022630"/>
    </source>
</evidence>
<evidence type="ECO:0000256" key="7">
    <source>
        <dbReference type="ARBA" id="ARBA00022827"/>
    </source>
</evidence>
<evidence type="ECO:0000256" key="9">
    <source>
        <dbReference type="ARBA" id="ARBA00031306"/>
    </source>
</evidence>
<comment type="cofactor">
    <cofactor evidence="1">
        <name>Mg(2+)</name>
        <dbReference type="ChEBI" id="CHEBI:18420"/>
    </cofactor>
</comment>
<keyword evidence="5 12" id="KW-0808">Transferase</keyword>
<evidence type="ECO:0000256" key="1">
    <source>
        <dbReference type="ARBA" id="ARBA00001946"/>
    </source>
</evidence>
<dbReference type="InterPro" id="IPR003374">
    <property type="entry name" value="ApbE-like_sf"/>
</dbReference>
<dbReference type="Pfam" id="PF02424">
    <property type="entry name" value="ApbE"/>
    <property type="match status" value="2"/>
</dbReference>
<dbReference type="Proteomes" id="UP001500767">
    <property type="component" value="Unassembled WGS sequence"/>
</dbReference>
<keyword evidence="6" id="KW-0479">Metal-binding</keyword>
<dbReference type="EC" id="2.7.1.180" evidence="2"/>
<dbReference type="PANTHER" id="PTHR30040">
    <property type="entry name" value="THIAMINE BIOSYNTHESIS LIPOPROTEIN APBE"/>
    <property type="match status" value="1"/>
</dbReference>
<evidence type="ECO:0000313" key="12">
    <source>
        <dbReference type="EMBL" id="GAA3577020.1"/>
    </source>
</evidence>
<comment type="catalytic activity">
    <reaction evidence="10">
        <text>L-threonyl-[protein] + FAD = FMN-L-threonyl-[protein] + AMP + H(+)</text>
        <dbReference type="Rhea" id="RHEA:36847"/>
        <dbReference type="Rhea" id="RHEA-COMP:11060"/>
        <dbReference type="Rhea" id="RHEA-COMP:11061"/>
        <dbReference type="ChEBI" id="CHEBI:15378"/>
        <dbReference type="ChEBI" id="CHEBI:30013"/>
        <dbReference type="ChEBI" id="CHEBI:57692"/>
        <dbReference type="ChEBI" id="CHEBI:74257"/>
        <dbReference type="ChEBI" id="CHEBI:456215"/>
        <dbReference type="EC" id="2.7.1.180"/>
    </reaction>
</comment>
<evidence type="ECO:0000256" key="3">
    <source>
        <dbReference type="ARBA" id="ARBA00016337"/>
    </source>
</evidence>
<dbReference type="EMBL" id="BAAAYR010000005">
    <property type="protein sequence ID" value="GAA3577020.1"/>
    <property type="molecule type" value="Genomic_DNA"/>
</dbReference>
<dbReference type="SUPFAM" id="SSF143631">
    <property type="entry name" value="ApbE-like"/>
    <property type="match status" value="1"/>
</dbReference>
<evidence type="ECO:0000256" key="2">
    <source>
        <dbReference type="ARBA" id="ARBA00011955"/>
    </source>
</evidence>
<accession>A0ABP6Y411</accession>
<evidence type="ECO:0000256" key="8">
    <source>
        <dbReference type="ARBA" id="ARBA00022842"/>
    </source>
</evidence>
<proteinExistence type="predicted"/>
<evidence type="ECO:0000256" key="10">
    <source>
        <dbReference type="ARBA" id="ARBA00048540"/>
    </source>
</evidence>
<keyword evidence="4" id="KW-0285">Flavoprotein</keyword>